<evidence type="ECO:0000256" key="3">
    <source>
        <dbReference type="ARBA" id="ARBA00023110"/>
    </source>
</evidence>
<evidence type="ECO:0000313" key="7">
    <source>
        <dbReference type="Proteomes" id="UP000046395"/>
    </source>
</evidence>
<dbReference type="Proteomes" id="UP000046395">
    <property type="component" value="Unassembled WGS sequence"/>
</dbReference>
<dbReference type="InterPro" id="IPR029000">
    <property type="entry name" value="Cyclophilin-like_dom_sf"/>
</dbReference>
<dbReference type="GO" id="GO:0003755">
    <property type="term" value="F:peptidyl-prolyl cis-trans isomerase activity"/>
    <property type="evidence" value="ECO:0007669"/>
    <property type="project" value="UniProtKB-KW"/>
</dbReference>
<dbReference type="FunFam" id="2.40.100.10:FF:000005">
    <property type="entry name" value="Peptidyl-prolyl cis-trans isomerase G"/>
    <property type="match status" value="1"/>
</dbReference>
<feature type="region of interest" description="Disordered" evidence="5">
    <location>
        <begin position="207"/>
        <end position="311"/>
    </location>
</feature>
<evidence type="ECO:0000256" key="1">
    <source>
        <dbReference type="ARBA" id="ARBA00000971"/>
    </source>
</evidence>
<evidence type="ECO:0000259" key="6">
    <source>
        <dbReference type="PROSITE" id="PS50072"/>
    </source>
</evidence>
<feature type="compositionally biased region" description="Basic and acidic residues" evidence="5">
    <location>
        <begin position="629"/>
        <end position="677"/>
    </location>
</feature>
<sequence length="734" mass="84561">MRGERDRQRCFIDVAIDNVPLGRIVFQLFNDVTPVTCENFRALCTGEKGRGQLSGKLLHYKGSTFHRVIKNFMIQGGDFTKGTGTGGESIYGGTFEDENFRCKHSEPFMLSMANRGPNTNGSQFFITTRPTPHLDGSNVVFGRVIAGFDVVSEIESQKVNLSTNRPFRDIVIVHCGQLVPRGKRGLANSNEDWSDRKRFANDTYGQGRRAEVGGLGGQRQMALEPKAEEIPPVPFNRFLFRSSKSPEGRRGDYRHRDSRPMRHRDFYSERSGHHIRGRGSFRYRTPSPEDEDAHTGGHTPPHWRREQERLVPMSRLKEKLEKIKSAWKQEDVRASDSVPDSARQTDDQTANDSQATIAVNENFDKRSKERRDRGRGERIHIRRPVSQGKRRDVVKEEQDAADEVGVVATEAVGDVMASTEECTSIGEKIPEERIVADNSILVVEDSVLEETVGDSAASVEAITVPVNQANDATVTESSVVEQKISEETKLDIETIVSDETVIASGHESSKMTEQRHDSKGRECIAPDTAPRRRGSEKEEENKRQHKEEEGERNRQEDERRRRRKEEDERRRRRDEEPRRQEHDRRRRREKENEEEETHQRRQDRQRRRRSDESADRESDRGRRGREIRHRPNERDRYGRREVNESHRIRRRDSSNDDNRRRGWDRNRFNSRGLDRSGRPWYGSSRPRYPSRHRRRSSTSSRSKGSEQSSRSSSSSRSSVSTSSSGSSSKSRSRS</sequence>
<dbReference type="GO" id="GO:0016018">
    <property type="term" value="F:cyclosporin A binding"/>
    <property type="evidence" value="ECO:0007669"/>
    <property type="project" value="TreeGrafter"/>
</dbReference>
<protein>
    <recommendedName>
        <fullName evidence="2">peptidylprolyl isomerase</fullName>
        <ecNumber evidence="2">5.2.1.8</ecNumber>
    </recommendedName>
</protein>
<dbReference type="GO" id="GO:0006457">
    <property type="term" value="P:protein folding"/>
    <property type="evidence" value="ECO:0007669"/>
    <property type="project" value="InterPro"/>
</dbReference>
<feature type="compositionally biased region" description="Basic and acidic residues" evidence="5">
    <location>
        <begin position="609"/>
        <end position="621"/>
    </location>
</feature>
<keyword evidence="4" id="KW-0413">Isomerase</keyword>
<feature type="compositionally biased region" description="Basic and acidic residues" evidence="5">
    <location>
        <begin position="244"/>
        <end position="272"/>
    </location>
</feature>
<feature type="compositionally biased region" description="Basic and acidic residues" evidence="5">
    <location>
        <begin position="507"/>
        <end position="583"/>
    </location>
</feature>
<dbReference type="Pfam" id="PF00160">
    <property type="entry name" value="Pro_isomerase"/>
    <property type="match status" value="1"/>
</dbReference>
<dbReference type="STRING" id="70415.A0A5S6QGT6"/>
<dbReference type="EC" id="5.2.1.8" evidence="2"/>
<dbReference type="SUPFAM" id="SSF50891">
    <property type="entry name" value="Cyclophilin-like"/>
    <property type="match status" value="1"/>
</dbReference>
<feature type="compositionally biased region" description="Low complexity" evidence="5">
    <location>
        <begin position="697"/>
        <end position="734"/>
    </location>
</feature>
<feature type="region of interest" description="Disordered" evidence="5">
    <location>
        <begin position="499"/>
        <end position="734"/>
    </location>
</feature>
<reference evidence="8" key="1">
    <citation type="submission" date="2019-12" db="UniProtKB">
        <authorList>
            <consortium name="WormBaseParasite"/>
        </authorList>
    </citation>
    <scope>IDENTIFICATION</scope>
</reference>
<evidence type="ECO:0000313" key="8">
    <source>
        <dbReference type="WBParaSite" id="TMUE_2000006423.1"/>
    </source>
</evidence>
<dbReference type="AlphaFoldDB" id="A0A5S6QGT6"/>
<name>A0A5S6QGT6_TRIMR</name>
<dbReference type="InterPro" id="IPR002130">
    <property type="entry name" value="Cyclophilin-type_PPIase_dom"/>
</dbReference>
<feature type="domain" description="PPIase cyclophilin-type" evidence="6">
    <location>
        <begin position="11"/>
        <end position="177"/>
    </location>
</feature>
<dbReference type="PROSITE" id="PS50072">
    <property type="entry name" value="CSA_PPIASE_2"/>
    <property type="match status" value="1"/>
</dbReference>
<keyword evidence="3" id="KW-0697">Rotamase</keyword>
<dbReference type="GO" id="GO:0005739">
    <property type="term" value="C:mitochondrion"/>
    <property type="evidence" value="ECO:0007669"/>
    <property type="project" value="TreeGrafter"/>
</dbReference>
<dbReference type="Gene3D" id="2.40.100.10">
    <property type="entry name" value="Cyclophilin-like"/>
    <property type="match status" value="1"/>
</dbReference>
<dbReference type="InterPro" id="IPR020892">
    <property type="entry name" value="Cyclophilin-type_PPIase_CS"/>
</dbReference>
<dbReference type="PRINTS" id="PR00153">
    <property type="entry name" value="CSAPPISMRASE"/>
</dbReference>
<dbReference type="PROSITE" id="PS00170">
    <property type="entry name" value="CSA_PPIASE_1"/>
    <property type="match status" value="1"/>
</dbReference>
<dbReference type="PANTHER" id="PTHR11071">
    <property type="entry name" value="PEPTIDYL-PROLYL CIS-TRANS ISOMERASE"/>
    <property type="match status" value="1"/>
</dbReference>
<evidence type="ECO:0000256" key="4">
    <source>
        <dbReference type="ARBA" id="ARBA00023235"/>
    </source>
</evidence>
<evidence type="ECO:0000256" key="2">
    <source>
        <dbReference type="ARBA" id="ARBA00013194"/>
    </source>
</evidence>
<dbReference type="PANTHER" id="PTHR11071:SF565">
    <property type="entry name" value="MOCA-CYP, ISOFORM A"/>
    <property type="match status" value="1"/>
</dbReference>
<feature type="region of interest" description="Disordered" evidence="5">
    <location>
        <begin position="327"/>
        <end position="355"/>
    </location>
</feature>
<evidence type="ECO:0000256" key="5">
    <source>
        <dbReference type="SAM" id="MobiDB-lite"/>
    </source>
</evidence>
<accession>A0A5S6QGT6</accession>
<dbReference type="WBParaSite" id="TMUE_2000006423.1">
    <property type="protein sequence ID" value="TMUE_2000006423.1"/>
    <property type="gene ID" value="WBGene00299594"/>
</dbReference>
<proteinExistence type="predicted"/>
<keyword evidence="7" id="KW-1185">Reference proteome</keyword>
<comment type="catalytic activity">
    <reaction evidence="1">
        <text>[protein]-peptidylproline (omega=180) = [protein]-peptidylproline (omega=0)</text>
        <dbReference type="Rhea" id="RHEA:16237"/>
        <dbReference type="Rhea" id="RHEA-COMP:10747"/>
        <dbReference type="Rhea" id="RHEA-COMP:10748"/>
        <dbReference type="ChEBI" id="CHEBI:83833"/>
        <dbReference type="ChEBI" id="CHEBI:83834"/>
        <dbReference type="EC" id="5.2.1.8"/>
    </reaction>
</comment>
<organism evidence="7 8">
    <name type="scientific">Trichuris muris</name>
    <name type="common">Mouse whipworm</name>
    <dbReference type="NCBI Taxonomy" id="70415"/>
    <lineage>
        <taxon>Eukaryota</taxon>
        <taxon>Metazoa</taxon>
        <taxon>Ecdysozoa</taxon>
        <taxon>Nematoda</taxon>
        <taxon>Enoplea</taxon>
        <taxon>Dorylaimia</taxon>
        <taxon>Trichinellida</taxon>
        <taxon>Trichuridae</taxon>
        <taxon>Trichuris</taxon>
    </lineage>
</organism>